<evidence type="ECO:0000313" key="8">
    <source>
        <dbReference type="Proteomes" id="UP001363010"/>
    </source>
</evidence>
<dbReference type="InterPro" id="IPR036909">
    <property type="entry name" value="Cyt_c-like_dom_sf"/>
</dbReference>
<dbReference type="InterPro" id="IPR009056">
    <property type="entry name" value="Cyt_c-like_dom"/>
</dbReference>
<dbReference type="PROSITE" id="PS51257">
    <property type="entry name" value="PROKAR_LIPOPROTEIN"/>
    <property type="match status" value="1"/>
</dbReference>
<keyword evidence="8" id="KW-1185">Reference proteome</keyword>
<evidence type="ECO:0000256" key="4">
    <source>
        <dbReference type="PROSITE-ProRule" id="PRU00433"/>
    </source>
</evidence>
<dbReference type="Gene3D" id="1.10.760.10">
    <property type="entry name" value="Cytochrome c-like domain"/>
    <property type="match status" value="1"/>
</dbReference>
<dbReference type="PROSITE" id="PS51007">
    <property type="entry name" value="CYTC"/>
    <property type="match status" value="1"/>
</dbReference>
<keyword evidence="5" id="KW-0732">Signal</keyword>
<feature type="signal peptide" evidence="5">
    <location>
        <begin position="1"/>
        <end position="25"/>
    </location>
</feature>
<dbReference type="SUPFAM" id="SSF46626">
    <property type="entry name" value="Cytochrome c"/>
    <property type="match status" value="1"/>
</dbReference>
<sequence>MMMKKKHMPSFAALLLVSACTVALAETAAPAKAPWSQLQRGRYLVQIAGCNDCHTPNYVQQNGKVHEKLWLTGDALGWSGPWGTTYPTNLRLLLAGMNEQQWLTHARHMEPRPPMPWFNVRAMTDADLKAIYAYTRSLGAAGAAAPAYVPPGTKAAGPVVQFP</sequence>
<feature type="domain" description="Cytochrome c" evidence="6">
    <location>
        <begin position="36"/>
        <end position="139"/>
    </location>
</feature>
<organism evidence="7 8">
    <name type="scientific">Variovorax humicola</name>
    <dbReference type="NCBI Taxonomy" id="1769758"/>
    <lineage>
        <taxon>Bacteria</taxon>
        <taxon>Pseudomonadati</taxon>
        <taxon>Pseudomonadota</taxon>
        <taxon>Betaproteobacteria</taxon>
        <taxon>Burkholderiales</taxon>
        <taxon>Comamonadaceae</taxon>
        <taxon>Variovorax</taxon>
    </lineage>
</organism>
<evidence type="ECO:0000256" key="1">
    <source>
        <dbReference type="ARBA" id="ARBA00022617"/>
    </source>
</evidence>
<keyword evidence="3 4" id="KW-0408">Iron</keyword>
<protein>
    <submittedName>
        <fullName evidence="7">C-type cytochrome</fullName>
    </submittedName>
</protein>
<gene>
    <name evidence="7" type="ORF">WKW80_35175</name>
</gene>
<feature type="chain" id="PRO_5045373634" evidence="5">
    <location>
        <begin position="26"/>
        <end position="163"/>
    </location>
</feature>
<keyword evidence="2 4" id="KW-0479">Metal-binding</keyword>
<evidence type="ECO:0000313" key="7">
    <source>
        <dbReference type="EMBL" id="MEJ8827171.1"/>
    </source>
</evidence>
<accession>A0ABU8WAV0</accession>
<reference evidence="7 8" key="1">
    <citation type="submission" date="2024-03" db="EMBL/GenBank/DDBJ databases">
        <title>Novel species of the genus Variovorax.</title>
        <authorList>
            <person name="Liu Q."/>
            <person name="Xin Y.-H."/>
        </authorList>
    </citation>
    <scope>NUCLEOTIDE SEQUENCE [LARGE SCALE GENOMIC DNA]</scope>
    <source>
        <strain evidence="7 8">KACC 18501</strain>
    </source>
</reference>
<proteinExistence type="predicted"/>
<comment type="caution">
    <text evidence="7">The sequence shown here is derived from an EMBL/GenBank/DDBJ whole genome shotgun (WGS) entry which is preliminary data.</text>
</comment>
<keyword evidence="1 4" id="KW-0349">Heme</keyword>
<evidence type="ECO:0000256" key="5">
    <source>
        <dbReference type="SAM" id="SignalP"/>
    </source>
</evidence>
<evidence type="ECO:0000259" key="6">
    <source>
        <dbReference type="PROSITE" id="PS51007"/>
    </source>
</evidence>
<dbReference type="Pfam" id="PF00034">
    <property type="entry name" value="Cytochrom_C"/>
    <property type="match status" value="1"/>
</dbReference>
<dbReference type="RefSeq" id="WP_340368201.1">
    <property type="nucleotide sequence ID" value="NZ_JBBKZV010000054.1"/>
</dbReference>
<evidence type="ECO:0000256" key="2">
    <source>
        <dbReference type="ARBA" id="ARBA00022723"/>
    </source>
</evidence>
<name>A0ABU8WAV0_9BURK</name>
<dbReference type="EMBL" id="JBBKZV010000054">
    <property type="protein sequence ID" value="MEJ8827171.1"/>
    <property type="molecule type" value="Genomic_DNA"/>
</dbReference>
<evidence type="ECO:0000256" key="3">
    <source>
        <dbReference type="ARBA" id="ARBA00023004"/>
    </source>
</evidence>
<dbReference type="Proteomes" id="UP001363010">
    <property type="component" value="Unassembled WGS sequence"/>
</dbReference>